<reference evidence="2 3" key="1">
    <citation type="journal article" date="2021" name="J. Hered.">
        <title>A chromosome-level genome assembly of the parasitoid wasp, Cotesia glomerata (Hymenoptera: Braconidae).</title>
        <authorList>
            <person name="Pinto B.J."/>
            <person name="Weis J.J."/>
            <person name="Gamble T."/>
            <person name="Ode P.J."/>
            <person name="Paul R."/>
            <person name="Zaspel J.M."/>
        </authorList>
    </citation>
    <scope>NUCLEOTIDE SEQUENCE [LARGE SCALE GENOMIC DNA]</scope>
    <source>
        <strain evidence="2">CgM1</strain>
    </source>
</reference>
<sequence>MVPLRCTITLRVEYWVGSGRRMCVLDLGCIFMGTDAWKWFEGLIYSNAEIRVIWIRNKTLVLTFKFRATCLSTSRENIPSRYFPLLNPCFELLDVCVLTLVSDLNLSCPGYSYRRPGLGSSGQPPLIPRSAKVRCEDTYQPSSVVEILSSWTGSHPVLLLLALVLIQGEYRDRDDRRPRTEEIQLEDQNELDSKEGEYADDLPPGPPNLFLLLRLRLRDTAVSISRPRPKGSLRPPSSLGSFGQTLAKEDSGAECQDT</sequence>
<dbReference type="Proteomes" id="UP000826195">
    <property type="component" value="Unassembled WGS sequence"/>
</dbReference>
<proteinExistence type="predicted"/>
<comment type="caution">
    <text evidence="2">The sequence shown here is derived from an EMBL/GenBank/DDBJ whole genome shotgun (WGS) entry which is preliminary data.</text>
</comment>
<dbReference type="AlphaFoldDB" id="A0AAV7I2I8"/>
<organism evidence="2 3">
    <name type="scientific">Cotesia glomerata</name>
    <name type="common">Lepidopteran parasitic wasp</name>
    <name type="synonym">Apanteles glomeratus</name>
    <dbReference type="NCBI Taxonomy" id="32391"/>
    <lineage>
        <taxon>Eukaryota</taxon>
        <taxon>Metazoa</taxon>
        <taxon>Ecdysozoa</taxon>
        <taxon>Arthropoda</taxon>
        <taxon>Hexapoda</taxon>
        <taxon>Insecta</taxon>
        <taxon>Pterygota</taxon>
        <taxon>Neoptera</taxon>
        <taxon>Endopterygota</taxon>
        <taxon>Hymenoptera</taxon>
        <taxon>Apocrita</taxon>
        <taxon>Ichneumonoidea</taxon>
        <taxon>Braconidae</taxon>
        <taxon>Microgastrinae</taxon>
        <taxon>Cotesia</taxon>
    </lineage>
</organism>
<evidence type="ECO:0000313" key="2">
    <source>
        <dbReference type="EMBL" id="KAH0545999.1"/>
    </source>
</evidence>
<name>A0AAV7I2I8_COTGL</name>
<accession>A0AAV7I2I8</accession>
<feature type="region of interest" description="Disordered" evidence="1">
    <location>
        <begin position="225"/>
        <end position="258"/>
    </location>
</feature>
<protein>
    <submittedName>
        <fullName evidence="2">Uncharacterized protein</fullName>
    </submittedName>
</protein>
<dbReference type="EMBL" id="JAHXZJ010002237">
    <property type="protein sequence ID" value="KAH0545999.1"/>
    <property type="molecule type" value="Genomic_DNA"/>
</dbReference>
<feature type="region of interest" description="Disordered" evidence="1">
    <location>
        <begin position="175"/>
        <end position="205"/>
    </location>
</feature>
<keyword evidence="3" id="KW-1185">Reference proteome</keyword>
<evidence type="ECO:0000313" key="3">
    <source>
        <dbReference type="Proteomes" id="UP000826195"/>
    </source>
</evidence>
<gene>
    <name evidence="2" type="ORF">KQX54_005611</name>
</gene>
<evidence type="ECO:0000256" key="1">
    <source>
        <dbReference type="SAM" id="MobiDB-lite"/>
    </source>
</evidence>